<dbReference type="AlphaFoldDB" id="A0A0A8YDI3"/>
<accession>A0A0A8YDI3</accession>
<dbReference type="EMBL" id="GBRH01276773">
    <property type="protein sequence ID" value="JAD21122.1"/>
    <property type="molecule type" value="Transcribed_RNA"/>
</dbReference>
<evidence type="ECO:0000313" key="1">
    <source>
        <dbReference type="EMBL" id="JAD21122.1"/>
    </source>
</evidence>
<reference evidence="1" key="1">
    <citation type="submission" date="2014-09" db="EMBL/GenBank/DDBJ databases">
        <authorList>
            <person name="Magalhaes I.L.F."/>
            <person name="Oliveira U."/>
            <person name="Santos F.R."/>
            <person name="Vidigal T.H.D.A."/>
            <person name="Brescovit A.D."/>
            <person name="Santos A.J."/>
        </authorList>
    </citation>
    <scope>NUCLEOTIDE SEQUENCE</scope>
    <source>
        <tissue evidence="1">Shoot tissue taken approximately 20 cm above the soil surface</tissue>
    </source>
</reference>
<sequence length="35" mass="4217">MDTRNLLYRVIRFFNGPTYYSSFLSSNEAENEMLH</sequence>
<proteinExistence type="predicted"/>
<reference evidence="1" key="2">
    <citation type="journal article" date="2015" name="Data Brief">
        <title>Shoot transcriptome of the giant reed, Arundo donax.</title>
        <authorList>
            <person name="Barrero R.A."/>
            <person name="Guerrero F.D."/>
            <person name="Moolhuijzen P."/>
            <person name="Goolsby J.A."/>
            <person name="Tidwell J."/>
            <person name="Bellgard S.E."/>
            <person name="Bellgard M.I."/>
        </authorList>
    </citation>
    <scope>NUCLEOTIDE SEQUENCE</scope>
    <source>
        <tissue evidence="1">Shoot tissue taken approximately 20 cm above the soil surface</tissue>
    </source>
</reference>
<name>A0A0A8YDI3_ARUDO</name>
<organism evidence="1">
    <name type="scientific">Arundo donax</name>
    <name type="common">Giant reed</name>
    <name type="synonym">Donax arundinaceus</name>
    <dbReference type="NCBI Taxonomy" id="35708"/>
    <lineage>
        <taxon>Eukaryota</taxon>
        <taxon>Viridiplantae</taxon>
        <taxon>Streptophyta</taxon>
        <taxon>Embryophyta</taxon>
        <taxon>Tracheophyta</taxon>
        <taxon>Spermatophyta</taxon>
        <taxon>Magnoliopsida</taxon>
        <taxon>Liliopsida</taxon>
        <taxon>Poales</taxon>
        <taxon>Poaceae</taxon>
        <taxon>PACMAD clade</taxon>
        <taxon>Arundinoideae</taxon>
        <taxon>Arundineae</taxon>
        <taxon>Arundo</taxon>
    </lineage>
</organism>
<protein>
    <submittedName>
        <fullName evidence="1">Uncharacterized protein</fullName>
    </submittedName>
</protein>